<reference evidence="3" key="1">
    <citation type="journal article" date="2016" name="Gigascience">
        <title>De novo construction of an expanded transcriptome assembly for the western tarnished plant bug, Lygus hesperus.</title>
        <authorList>
            <person name="Tassone E.E."/>
            <person name="Geib S.M."/>
            <person name="Hall B."/>
            <person name="Fabrick J.A."/>
            <person name="Brent C.S."/>
            <person name="Hull J.J."/>
        </authorList>
    </citation>
    <scope>NUCLEOTIDE SEQUENCE</scope>
</reference>
<keyword evidence="2" id="KW-0812">Transmembrane</keyword>
<feature type="region of interest" description="Disordered" evidence="1">
    <location>
        <begin position="14"/>
        <end position="51"/>
    </location>
</feature>
<gene>
    <name evidence="3" type="ORF">g.7940</name>
</gene>
<feature type="transmembrane region" description="Helical" evidence="2">
    <location>
        <begin position="83"/>
        <end position="104"/>
    </location>
</feature>
<feature type="transmembrane region" description="Helical" evidence="2">
    <location>
        <begin position="60"/>
        <end position="77"/>
    </location>
</feature>
<keyword evidence="2" id="KW-1133">Transmembrane helix</keyword>
<evidence type="ECO:0000313" key="3">
    <source>
        <dbReference type="EMBL" id="JAQ13431.1"/>
    </source>
</evidence>
<sequence length="107" mass="12111">MTILFSQMEAKRQAKYHTINSQEGSTSNNGSESHGSAENTKEEIDVSKSESVSPDTLRKIMLCLITPLLFLILYNGFWFAAKFITFTITFYYLSLAYFVAEVAIRPP</sequence>
<evidence type="ECO:0000256" key="1">
    <source>
        <dbReference type="SAM" id="MobiDB-lite"/>
    </source>
</evidence>
<organism evidence="3">
    <name type="scientific">Lygus hesperus</name>
    <name type="common">Western plant bug</name>
    <dbReference type="NCBI Taxonomy" id="30085"/>
    <lineage>
        <taxon>Eukaryota</taxon>
        <taxon>Metazoa</taxon>
        <taxon>Ecdysozoa</taxon>
        <taxon>Arthropoda</taxon>
        <taxon>Hexapoda</taxon>
        <taxon>Insecta</taxon>
        <taxon>Pterygota</taxon>
        <taxon>Neoptera</taxon>
        <taxon>Paraneoptera</taxon>
        <taxon>Hemiptera</taxon>
        <taxon>Heteroptera</taxon>
        <taxon>Panheteroptera</taxon>
        <taxon>Cimicomorpha</taxon>
        <taxon>Miridae</taxon>
        <taxon>Mirini</taxon>
        <taxon>Lygus</taxon>
    </lineage>
</organism>
<proteinExistence type="predicted"/>
<protein>
    <submittedName>
        <fullName evidence="3">Uncharacterized protein</fullName>
    </submittedName>
</protein>
<evidence type="ECO:0000256" key="2">
    <source>
        <dbReference type="SAM" id="Phobius"/>
    </source>
</evidence>
<accession>A0A146M0T5</accession>
<feature type="compositionally biased region" description="Polar residues" evidence="1">
    <location>
        <begin position="18"/>
        <end position="38"/>
    </location>
</feature>
<dbReference type="EMBL" id="GDHC01005198">
    <property type="protein sequence ID" value="JAQ13431.1"/>
    <property type="molecule type" value="Transcribed_RNA"/>
</dbReference>
<keyword evidence="2" id="KW-0472">Membrane</keyword>
<dbReference type="AlphaFoldDB" id="A0A146M0T5"/>
<name>A0A146M0T5_LYGHE</name>
<feature type="compositionally biased region" description="Basic and acidic residues" evidence="1">
    <location>
        <begin position="39"/>
        <end position="48"/>
    </location>
</feature>